<organism evidence="2 3">
    <name type="scientific">Cystoisospora suis</name>
    <dbReference type="NCBI Taxonomy" id="483139"/>
    <lineage>
        <taxon>Eukaryota</taxon>
        <taxon>Sar</taxon>
        <taxon>Alveolata</taxon>
        <taxon>Apicomplexa</taxon>
        <taxon>Conoidasida</taxon>
        <taxon>Coccidia</taxon>
        <taxon>Eucoccidiorida</taxon>
        <taxon>Eimeriorina</taxon>
        <taxon>Sarcocystidae</taxon>
        <taxon>Cystoisospora</taxon>
    </lineage>
</organism>
<evidence type="ECO:0000256" key="1">
    <source>
        <dbReference type="SAM" id="MobiDB-lite"/>
    </source>
</evidence>
<evidence type="ECO:0000313" key="3">
    <source>
        <dbReference type="Proteomes" id="UP000221165"/>
    </source>
</evidence>
<feature type="compositionally biased region" description="Polar residues" evidence="1">
    <location>
        <begin position="1614"/>
        <end position="1627"/>
    </location>
</feature>
<protein>
    <submittedName>
        <fullName evidence="2">Serine-rich adhesin platelets domain-containing</fullName>
    </submittedName>
</protein>
<comment type="caution">
    <text evidence="2">The sequence shown here is derived from an EMBL/GenBank/DDBJ whole genome shotgun (WGS) entry which is preliminary data.</text>
</comment>
<sequence>MACDGRWRMQSQARPSAELAGDVAVVTVVATAGETGVYLDRSASQGPRRENSRITGPPSCLALELVPTRRSCSPLRRRRSSPRTSACSLVRRFSVPSYCGGTCGSSPLPPSSFAHAATVAAWRAVTGGIAPRGKRGGGRSRFSGFNSDEQKVRESSQAKGGGRRGRSRGEGSYGRRGHDRKHGKGTKQMMQVKENSLSRTWDGTEGRCRRVERQSDVGEELPVPKQSLRLNSFLSRSGGLSCQTPTEKSGAWPLGAVQPPHAVSVVSLPAADKDLQQEQCCVGFSSRTSSPTLGIVSLPSPRRSSPPASAPVSVNRLFRMARVRVRRSSSFPSSNAGRLFFSRSDCLRACRSPAALFLSPSLASSSGQHALASCAVDWLTDERYCRPGTQGMLPSSVRIDEDGRASSRRSAMEEVRPTTEAALPPGDERTEGSADPYGFVNPKQVSALEWETRTEAAADAGLLSLPAALHISTLPEETEGSSAVSEASSSPLQGSDCPRKGATGFLKTGIDNSNEILRPYPKTATSEEPREGGGEVSASCPVEAFGDLSKEVRKAPWREAGIALTHSGAADLDADNTEQTNKDLGATRVSKQQEYLPGSQHGRSVSGVFYGAAVPAATFGQSLTGRLMERELQQMLIEASQEARAECALLQQRLQQVEAENARRAVAVFEAFGGRSRNAGSRWRPGVDSAVRGRVAAVDSSRRKHNRELRGVLSVGEPPVSGPKEITKEACNVSLGVVGDSALEPSMRPCCSVSCGVTTAVSVERGKTEKGLCRGLGLHTASTPLRITRTADSGARCSRSRGGPDLPESLCGHGSYGVASSGSSTPSLRSLDAENASSFYLSPGSQPNCGGCGRDVYPPVSAVTSSSAGHARRTHAALSEKTDSPSLALQVSPLCQLSRSVSEGRTSFPAPLLVSFPVSKRPYLLRKRRARSCCCSSCEVRGGRGRTDERAFIPRWVGQHLSMTPAKKLHQEVGTAPLSQPEQTRQGWSVSTPPHILALPPVSFLRHCSPLLDSRSSQREAVKLSPFPCRLPAPNELAAYGDPETRVPCAPASPATGSAAGSYEPLCASSFAADGKSVALHSSVSCASFSVPVSAVDRVRHIASTPARSGWFPSAEDGAVKRSPRHNKCCCERCADERRSTSDQRSSWHGPLTQMAASFSDYTGDPVDEVSTCSPGSTSEALREEGAFGMATSSSISGLSRSPEKVKPFVPPPEGKLGAAVSFGPVGVSRCGRLLESLFSFFRRRRSVEEGGCGQQAQEGPPTVGSDTPEGRGQRVWNGDKRWMRWRVDSPFVGETGTSAVSRCCDGDRQEDVASPYVSGFSPGPAAQTGADAYAVDTGRPNQSRIRPGGHSTSGLSALCLDSSAHRDTLGSTSTRTSSRTRGSWGSAPLVAQQSSMTNETWCCHCCGAPGSTEVQSAGQEELFGLTAAEDRSRRWGVSGTGDPGDGEAPGSFRHVSGCARGGSKAQRQALSCFCHLNFCWAAKRESAGNDFSSCQSHARAVCSLSIVKSVAKDCPRCKRQVLLEVLRLPSSSTPSGRRRLVRAAPQQPVGFCTCWVDAGGDQGRESTSLSAGSGQMQEAHNADEEIEKVMRASFPRVFDGAAEDHATLLLGGSNDSRSDNLVTSRSRGGAVSDARGQRDQGRSRKPAEEEADSVWSMMLMDM</sequence>
<dbReference type="VEuPathDB" id="ToxoDB:CSUI_002906"/>
<keyword evidence="3" id="KW-1185">Reference proteome</keyword>
<feature type="compositionally biased region" description="Basic residues" evidence="1">
    <location>
        <begin position="175"/>
        <end position="185"/>
    </location>
</feature>
<feature type="region of interest" description="Disordered" evidence="1">
    <location>
        <begin position="1189"/>
        <end position="1209"/>
    </location>
</feature>
<feature type="region of interest" description="Disordered" evidence="1">
    <location>
        <begin position="1610"/>
        <end position="1653"/>
    </location>
</feature>
<feature type="compositionally biased region" description="Low complexity" evidence="1">
    <location>
        <begin position="480"/>
        <end position="490"/>
    </location>
</feature>
<accession>A0A2C6L2W9</accession>
<feature type="region of interest" description="Disordered" evidence="1">
    <location>
        <begin position="400"/>
        <end position="440"/>
    </location>
</feature>
<gene>
    <name evidence="2" type="ORF">CSUI_002906</name>
</gene>
<feature type="compositionally biased region" description="Basic and acidic residues" evidence="1">
    <location>
        <begin position="1636"/>
        <end position="1649"/>
    </location>
</feature>
<feature type="region of interest" description="Disordered" evidence="1">
    <location>
        <begin position="128"/>
        <end position="203"/>
    </location>
</feature>
<feature type="region of interest" description="Disordered" evidence="1">
    <location>
        <begin position="476"/>
        <end position="540"/>
    </location>
</feature>
<feature type="compositionally biased region" description="Basic and acidic residues" evidence="1">
    <location>
        <begin position="400"/>
        <end position="417"/>
    </location>
</feature>
<feature type="compositionally biased region" description="Low complexity" evidence="1">
    <location>
        <begin position="1371"/>
        <end position="1386"/>
    </location>
</feature>
<dbReference type="Proteomes" id="UP000221165">
    <property type="component" value="Unassembled WGS sequence"/>
</dbReference>
<proteinExistence type="predicted"/>
<dbReference type="GeneID" id="94426316"/>
<reference evidence="2 3" key="1">
    <citation type="journal article" date="2017" name="Int. J. Parasitol.">
        <title>The genome of the protozoan parasite Cystoisospora suis and a reverse vaccinology approach to identify vaccine candidates.</title>
        <authorList>
            <person name="Palmieri N."/>
            <person name="Shrestha A."/>
            <person name="Ruttkowski B."/>
            <person name="Beck T."/>
            <person name="Vogl C."/>
            <person name="Tomley F."/>
            <person name="Blake D.P."/>
            <person name="Joachim A."/>
        </authorList>
    </citation>
    <scope>NUCLEOTIDE SEQUENCE [LARGE SCALE GENOMIC DNA]</scope>
    <source>
        <strain evidence="2 3">Wien I</strain>
    </source>
</reference>
<dbReference type="OrthoDB" id="10375027at2759"/>
<evidence type="ECO:0000313" key="2">
    <source>
        <dbReference type="EMBL" id="PHJ23247.1"/>
    </source>
</evidence>
<dbReference type="EMBL" id="MIGC01001233">
    <property type="protein sequence ID" value="PHJ23247.1"/>
    <property type="molecule type" value="Genomic_DNA"/>
</dbReference>
<name>A0A2C6L2W9_9APIC</name>
<dbReference type="RefSeq" id="XP_067924923.1">
    <property type="nucleotide sequence ID" value="XM_068063105.1"/>
</dbReference>
<feature type="region of interest" description="Disordered" evidence="1">
    <location>
        <begin position="1367"/>
        <end position="1386"/>
    </location>
</feature>
<feature type="compositionally biased region" description="Polar residues" evidence="1">
    <location>
        <begin position="1191"/>
        <end position="1200"/>
    </location>
</feature>
<feature type="region of interest" description="Disordered" evidence="1">
    <location>
        <begin position="1250"/>
        <end position="1276"/>
    </location>
</feature>